<accession>A0AAE1GXY9</accession>
<proteinExistence type="predicted"/>
<comment type="caution">
    <text evidence="1">The sequence shown here is derived from an EMBL/GenBank/DDBJ whole genome shotgun (WGS) entry which is preliminary data.</text>
</comment>
<name>A0AAE1GXY9_9NEOP</name>
<dbReference type="AlphaFoldDB" id="A0AAE1GXY9"/>
<reference evidence="1" key="1">
    <citation type="submission" date="2021-07" db="EMBL/GenBank/DDBJ databases">
        <authorList>
            <person name="Catto M.A."/>
            <person name="Jacobson A."/>
            <person name="Kennedy G."/>
            <person name="Labadie P."/>
            <person name="Hunt B.G."/>
            <person name="Srinivasan R."/>
        </authorList>
    </citation>
    <scope>NUCLEOTIDE SEQUENCE</scope>
    <source>
        <strain evidence="1">PL_HMW_Pooled</strain>
        <tissue evidence="1">Head</tissue>
    </source>
</reference>
<sequence length="70" mass="8296">MFAIHFVNAIAHRNTRVKSNMGQDILKKSEEPQPSEAVDYELEIISSDEEEQEKISLRTRRVLRSKQRRR</sequence>
<reference evidence="1" key="2">
    <citation type="journal article" date="2023" name="BMC Genomics">
        <title>Pest status, molecular evolution, and epigenetic factors derived from the genome assembly of Frankliniella fusca, a thysanopteran phytovirus vector.</title>
        <authorList>
            <person name="Catto M.A."/>
            <person name="Labadie P.E."/>
            <person name="Jacobson A.L."/>
            <person name="Kennedy G.G."/>
            <person name="Srinivasan R."/>
            <person name="Hunt B.G."/>
        </authorList>
    </citation>
    <scope>NUCLEOTIDE SEQUENCE</scope>
    <source>
        <strain evidence="1">PL_HMW_Pooled</strain>
    </source>
</reference>
<organism evidence="1 2">
    <name type="scientific">Frankliniella fusca</name>
    <dbReference type="NCBI Taxonomy" id="407009"/>
    <lineage>
        <taxon>Eukaryota</taxon>
        <taxon>Metazoa</taxon>
        <taxon>Ecdysozoa</taxon>
        <taxon>Arthropoda</taxon>
        <taxon>Hexapoda</taxon>
        <taxon>Insecta</taxon>
        <taxon>Pterygota</taxon>
        <taxon>Neoptera</taxon>
        <taxon>Paraneoptera</taxon>
        <taxon>Thysanoptera</taxon>
        <taxon>Terebrantia</taxon>
        <taxon>Thripoidea</taxon>
        <taxon>Thripidae</taxon>
        <taxon>Frankliniella</taxon>
    </lineage>
</organism>
<evidence type="ECO:0000313" key="2">
    <source>
        <dbReference type="Proteomes" id="UP001219518"/>
    </source>
</evidence>
<evidence type="ECO:0000313" key="1">
    <source>
        <dbReference type="EMBL" id="KAK3911084.1"/>
    </source>
</evidence>
<keyword evidence="2" id="KW-1185">Reference proteome</keyword>
<gene>
    <name evidence="1" type="ORF">KUF71_020788</name>
</gene>
<dbReference type="Proteomes" id="UP001219518">
    <property type="component" value="Unassembled WGS sequence"/>
</dbReference>
<dbReference type="EMBL" id="JAHWGI010000219">
    <property type="protein sequence ID" value="KAK3911084.1"/>
    <property type="molecule type" value="Genomic_DNA"/>
</dbReference>
<protein>
    <submittedName>
        <fullName evidence="1">Gag-Pro-Pol polyprotein</fullName>
    </submittedName>
</protein>